<keyword evidence="5" id="KW-0456">Lyase</keyword>
<feature type="binding site" evidence="11">
    <location>
        <position position="88"/>
    </location>
    <ligand>
        <name>Zn(2+)</name>
        <dbReference type="ChEBI" id="CHEBI:29105"/>
    </ligand>
</feature>
<dbReference type="GO" id="GO:0004089">
    <property type="term" value="F:carbonate dehydratase activity"/>
    <property type="evidence" value="ECO:0007669"/>
    <property type="project" value="UniProtKB-EC"/>
</dbReference>
<dbReference type="Gene3D" id="3.40.1050.10">
    <property type="entry name" value="Carbonic anhydrase"/>
    <property type="match status" value="1"/>
</dbReference>
<dbReference type="SUPFAM" id="SSF53056">
    <property type="entry name" value="beta-carbonic anhydrase, cab"/>
    <property type="match status" value="1"/>
</dbReference>
<feature type="binding site" evidence="11">
    <location>
        <position position="37"/>
    </location>
    <ligand>
        <name>Zn(2+)</name>
        <dbReference type="ChEBI" id="CHEBI:29105"/>
    </ligand>
</feature>
<gene>
    <name evidence="12" type="ORF">A9W98_27225</name>
    <name evidence="13" type="ORF">AWC08_31895</name>
</gene>
<comment type="cofactor">
    <cofactor evidence="11">
        <name>Zn(2+)</name>
        <dbReference type="ChEBI" id="CHEBI:29105"/>
    </cofactor>
    <text evidence="11">Binds 1 zinc ion per subunit.</text>
</comment>
<protein>
    <recommendedName>
        <fullName evidence="8">Beta-carbonic anhydrase 1</fullName>
        <ecNumber evidence="2">4.2.1.1</ecNumber>
    </recommendedName>
    <alternativeName>
        <fullName evidence="10">Carbonate dehydratase 1</fullName>
    </alternativeName>
    <alternativeName>
        <fullName evidence="9">mtCA 1</fullName>
    </alternativeName>
</protein>
<dbReference type="Proteomes" id="UP000193928">
    <property type="component" value="Unassembled WGS sequence"/>
</dbReference>
<keyword evidence="15" id="KW-1185">Reference proteome</keyword>
<dbReference type="PANTHER" id="PTHR43175">
    <property type="entry name" value="CARBONIC ANHYDRASE"/>
    <property type="match status" value="1"/>
</dbReference>
<dbReference type="RefSeq" id="WP_065135634.1">
    <property type="nucleotide sequence ID" value="NZ_JACKSU010000129.1"/>
</dbReference>
<comment type="similarity">
    <text evidence="1">Belongs to the beta-class carbonic anhydrase family.</text>
</comment>
<name>A0A1A6BCQ0_MYCGO</name>
<comment type="catalytic activity">
    <reaction evidence="7">
        <text>hydrogencarbonate + H(+) = CO2 + H2O</text>
        <dbReference type="Rhea" id="RHEA:10748"/>
        <dbReference type="ChEBI" id="CHEBI:15377"/>
        <dbReference type="ChEBI" id="CHEBI:15378"/>
        <dbReference type="ChEBI" id="CHEBI:16526"/>
        <dbReference type="ChEBI" id="CHEBI:17544"/>
        <dbReference type="EC" id="4.2.1.1"/>
    </reaction>
</comment>
<evidence type="ECO:0000256" key="11">
    <source>
        <dbReference type="PIRSR" id="PIRSR601765-1"/>
    </source>
</evidence>
<comment type="caution">
    <text evidence="12">The sequence shown here is derived from an EMBL/GenBank/DDBJ whole genome shotgun (WGS) entry which is preliminary data.</text>
</comment>
<evidence type="ECO:0000256" key="10">
    <source>
        <dbReference type="ARBA" id="ARBA00082535"/>
    </source>
</evidence>
<evidence type="ECO:0000313" key="12">
    <source>
        <dbReference type="EMBL" id="OBS00024.1"/>
    </source>
</evidence>
<evidence type="ECO:0000313" key="13">
    <source>
        <dbReference type="EMBL" id="ORV78253.1"/>
    </source>
</evidence>
<dbReference type="Pfam" id="PF00484">
    <property type="entry name" value="Pro_CA"/>
    <property type="match status" value="1"/>
</dbReference>
<evidence type="ECO:0000256" key="1">
    <source>
        <dbReference type="ARBA" id="ARBA00006217"/>
    </source>
</evidence>
<feature type="binding site" evidence="11">
    <location>
        <position position="91"/>
    </location>
    <ligand>
        <name>Zn(2+)</name>
        <dbReference type="ChEBI" id="CHEBI:29105"/>
    </ligand>
</feature>
<dbReference type="FunFam" id="3.40.1050.10:FF:000011">
    <property type="entry name" value="Beta-carbonic anhydrase 1"/>
    <property type="match status" value="1"/>
</dbReference>
<dbReference type="SMART" id="SM00947">
    <property type="entry name" value="Pro_CA"/>
    <property type="match status" value="1"/>
</dbReference>
<evidence type="ECO:0000313" key="15">
    <source>
        <dbReference type="Proteomes" id="UP000193928"/>
    </source>
</evidence>
<dbReference type="OrthoDB" id="8968066at2"/>
<dbReference type="InterPro" id="IPR036874">
    <property type="entry name" value="Carbonic_anhydrase_sf"/>
</dbReference>
<reference evidence="13 15" key="1">
    <citation type="submission" date="2016-01" db="EMBL/GenBank/DDBJ databases">
        <title>The new phylogeny of the genus Mycobacterium.</title>
        <authorList>
            <person name="Tarcisio F."/>
            <person name="Conor M."/>
            <person name="Antonella G."/>
            <person name="Elisabetta G."/>
            <person name="Giulia F.S."/>
            <person name="Sara T."/>
            <person name="Anna F."/>
            <person name="Clotilde B."/>
            <person name="Roberto B."/>
            <person name="Veronica D.S."/>
            <person name="Fabio R."/>
            <person name="Monica P."/>
            <person name="Olivier J."/>
            <person name="Enrico T."/>
            <person name="Nicola S."/>
        </authorList>
    </citation>
    <scope>NUCLEOTIDE SEQUENCE [LARGE SCALE GENOMIC DNA]</scope>
    <source>
        <strain evidence="13 15">DSM 44160</strain>
    </source>
</reference>
<dbReference type="CDD" id="cd03379">
    <property type="entry name" value="beta_CA_cladeD"/>
    <property type="match status" value="1"/>
</dbReference>
<dbReference type="InterPro" id="IPR001765">
    <property type="entry name" value="Carbonic_anhydrase"/>
</dbReference>
<dbReference type="EMBL" id="MAEM01000392">
    <property type="protein sequence ID" value="OBS00024.1"/>
    <property type="molecule type" value="Genomic_DNA"/>
</dbReference>
<evidence type="ECO:0000256" key="5">
    <source>
        <dbReference type="ARBA" id="ARBA00023239"/>
    </source>
</evidence>
<evidence type="ECO:0000256" key="3">
    <source>
        <dbReference type="ARBA" id="ARBA00022723"/>
    </source>
</evidence>
<sequence>MTVTDDYLANNATYASAFKGPLPLPPSKHIAVLACMDARIDVYRVLGINEGESHVIRNAGGVATDDAIRSLAISQRLLGTKEIILIHHTDCGMLTFTDDDFKRSIQEETGVKPPWAAEAFPDIAEDVRQSLRRIENSPFVTKHESLRGFIFDVATGKLEEVTL</sequence>
<evidence type="ECO:0000256" key="7">
    <source>
        <dbReference type="ARBA" id="ARBA00048348"/>
    </source>
</evidence>
<reference evidence="12 14" key="2">
    <citation type="submission" date="2016-06" db="EMBL/GenBank/DDBJ databases">
        <authorList>
            <person name="Kjaerup R.B."/>
            <person name="Dalgaard T.S."/>
            <person name="Juul-Madsen H.R."/>
        </authorList>
    </citation>
    <scope>NUCLEOTIDE SEQUENCE [LARGE SCALE GENOMIC DNA]</scope>
    <source>
        <strain evidence="12 14">1245752.6</strain>
    </source>
</reference>
<dbReference type="GO" id="GO:0008270">
    <property type="term" value="F:zinc ion binding"/>
    <property type="evidence" value="ECO:0007669"/>
    <property type="project" value="InterPro"/>
</dbReference>
<evidence type="ECO:0000256" key="2">
    <source>
        <dbReference type="ARBA" id="ARBA00012925"/>
    </source>
</evidence>
<evidence type="ECO:0000256" key="6">
    <source>
        <dbReference type="ARBA" id="ARBA00024993"/>
    </source>
</evidence>
<dbReference type="PANTHER" id="PTHR43175:SF3">
    <property type="entry name" value="CARBON DISULFIDE HYDROLASE"/>
    <property type="match status" value="1"/>
</dbReference>
<evidence type="ECO:0000256" key="8">
    <source>
        <dbReference type="ARBA" id="ARBA00067424"/>
    </source>
</evidence>
<comment type="function">
    <text evidence="6">Catalyzes the reversible hydration of carbon dioxide to form bicarbonate.</text>
</comment>
<evidence type="ECO:0000313" key="14">
    <source>
        <dbReference type="Proteomes" id="UP000093757"/>
    </source>
</evidence>
<keyword evidence="4 11" id="KW-0862">Zinc</keyword>
<proteinExistence type="inferred from homology"/>
<dbReference type="AlphaFoldDB" id="A0A1A6BCQ0"/>
<organism evidence="12 14">
    <name type="scientific">Mycobacterium gordonae</name>
    <dbReference type="NCBI Taxonomy" id="1778"/>
    <lineage>
        <taxon>Bacteria</taxon>
        <taxon>Bacillati</taxon>
        <taxon>Actinomycetota</taxon>
        <taxon>Actinomycetes</taxon>
        <taxon>Mycobacteriales</taxon>
        <taxon>Mycobacteriaceae</taxon>
        <taxon>Mycobacterium</taxon>
    </lineage>
</organism>
<feature type="binding site" evidence="11">
    <location>
        <position position="35"/>
    </location>
    <ligand>
        <name>Zn(2+)</name>
        <dbReference type="ChEBI" id="CHEBI:29105"/>
    </ligand>
</feature>
<dbReference type="EC" id="4.2.1.1" evidence="2"/>
<evidence type="ECO:0000256" key="4">
    <source>
        <dbReference type="ARBA" id="ARBA00022833"/>
    </source>
</evidence>
<keyword evidence="3 11" id="KW-0479">Metal-binding</keyword>
<accession>A0A1A6BCQ0</accession>
<dbReference type="Proteomes" id="UP000093757">
    <property type="component" value="Unassembled WGS sequence"/>
</dbReference>
<evidence type="ECO:0000256" key="9">
    <source>
        <dbReference type="ARBA" id="ARBA00080314"/>
    </source>
</evidence>
<dbReference type="EMBL" id="LQOY01000153">
    <property type="protein sequence ID" value="ORV78253.1"/>
    <property type="molecule type" value="Genomic_DNA"/>
</dbReference>